<evidence type="ECO:0000256" key="2">
    <source>
        <dbReference type="SAM" id="SignalP"/>
    </source>
</evidence>
<keyword evidence="2" id="KW-0732">Signal</keyword>
<dbReference type="AlphaFoldDB" id="A0A0E9PSG3"/>
<reference evidence="3" key="1">
    <citation type="submission" date="2014-11" db="EMBL/GenBank/DDBJ databases">
        <authorList>
            <person name="Amaro Gonzalez C."/>
        </authorList>
    </citation>
    <scope>NUCLEOTIDE SEQUENCE</scope>
</reference>
<sequence length="65" mass="6855">MVRSVCAVCSLSICVRLASAAGHIDTALGKSKSFVLRSSALIWSSLIPTTILSFIKLSQLVSVFA</sequence>
<evidence type="ECO:0000313" key="3">
    <source>
        <dbReference type="EMBL" id="JAH07434.1"/>
    </source>
</evidence>
<keyword evidence="1" id="KW-0812">Transmembrane</keyword>
<organism evidence="3">
    <name type="scientific">Anguilla anguilla</name>
    <name type="common">European freshwater eel</name>
    <name type="synonym">Muraena anguilla</name>
    <dbReference type="NCBI Taxonomy" id="7936"/>
    <lineage>
        <taxon>Eukaryota</taxon>
        <taxon>Metazoa</taxon>
        <taxon>Chordata</taxon>
        <taxon>Craniata</taxon>
        <taxon>Vertebrata</taxon>
        <taxon>Euteleostomi</taxon>
        <taxon>Actinopterygii</taxon>
        <taxon>Neopterygii</taxon>
        <taxon>Teleostei</taxon>
        <taxon>Anguilliformes</taxon>
        <taxon>Anguillidae</taxon>
        <taxon>Anguilla</taxon>
    </lineage>
</organism>
<reference evidence="3" key="2">
    <citation type="journal article" date="2015" name="Fish Shellfish Immunol.">
        <title>Early steps in the European eel (Anguilla anguilla)-Vibrio vulnificus interaction in the gills: Role of the RtxA13 toxin.</title>
        <authorList>
            <person name="Callol A."/>
            <person name="Pajuelo D."/>
            <person name="Ebbesson L."/>
            <person name="Teles M."/>
            <person name="MacKenzie S."/>
            <person name="Amaro C."/>
        </authorList>
    </citation>
    <scope>NUCLEOTIDE SEQUENCE</scope>
</reference>
<feature type="signal peptide" evidence="2">
    <location>
        <begin position="1"/>
        <end position="20"/>
    </location>
</feature>
<feature type="chain" id="PRO_5002431083" description="Secreted protein" evidence="2">
    <location>
        <begin position="21"/>
        <end position="65"/>
    </location>
</feature>
<feature type="transmembrane region" description="Helical" evidence="1">
    <location>
        <begin position="36"/>
        <end position="55"/>
    </location>
</feature>
<keyword evidence="1" id="KW-1133">Transmembrane helix</keyword>
<keyword evidence="1" id="KW-0472">Membrane</keyword>
<protein>
    <recommendedName>
        <fullName evidence="4">Secreted protein</fullName>
    </recommendedName>
</protein>
<accession>A0A0E9PSG3</accession>
<proteinExistence type="predicted"/>
<dbReference type="EMBL" id="GBXM01101143">
    <property type="protein sequence ID" value="JAH07434.1"/>
    <property type="molecule type" value="Transcribed_RNA"/>
</dbReference>
<evidence type="ECO:0008006" key="4">
    <source>
        <dbReference type="Google" id="ProtNLM"/>
    </source>
</evidence>
<evidence type="ECO:0000256" key="1">
    <source>
        <dbReference type="SAM" id="Phobius"/>
    </source>
</evidence>
<name>A0A0E9PSG3_ANGAN</name>